<keyword evidence="3" id="KW-1185">Reference proteome</keyword>
<reference evidence="3" key="1">
    <citation type="submission" date="2017-04" db="EMBL/GenBank/DDBJ databases">
        <authorList>
            <person name="Varghese N."/>
            <person name="Submissions S."/>
        </authorList>
    </citation>
    <scope>NUCLEOTIDE SEQUENCE [LARGE SCALE GENOMIC DNA]</scope>
    <source>
        <strain evidence="3">DSM 4125</strain>
    </source>
</reference>
<protein>
    <recommendedName>
        <fullName evidence="4">DUF4168 domain-containing protein</fullName>
    </recommendedName>
</protein>
<sequence>MKRIVRQGMLALAAIVFLNSTAVMAQDSEITDKDLYNYALMMQVIEQMKAEVSPAIQALIEEQEGFTTNRYEELKSGGDNEAKLKEMGANDFEVKFMGLIIKEKDKRIDAIKEALNLLAKSMVGVDNYKTIKQTLSVDPDLKAKYQEISTRIAPADAGA</sequence>
<evidence type="ECO:0000313" key="3">
    <source>
        <dbReference type="Proteomes" id="UP000193804"/>
    </source>
</evidence>
<dbReference type="EMBL" id="FXAW01000001">
    <property type="protein sequence ID" value="SMG12556.1"/>
    <property type="molecule type" value="Genomic_DNA"/>
</dbReference>
<organism evidence="2 3">
    <name type="scientific">Marivirga sericea</name>
    <dbReference type="NCBI Taxonomy" id="1028"/>
    <lineage>
        <taxon>Bacteria</taxon>
        <taxon>Pseudomonadati</taxon>
        <taxon>Bacteroidota</taxon>
        <taxon>Cytophagia</taxon>
        <taxon>Cytophagales</taxon>
        <taxon>Marivirgaceae</taxon>
        <taxon>Marivirga</taxon>
    </lineage>
</organism>
<evidence type="ECO:0000313" key="2">
    <source>
        <dbReference type="EMBL" id="SMG12556.1"/>
    </source>
</evidence>
<keyword evidence="1" id="KW-0732">Signal</keyword>
<dbReference type="Proteomes" id="UP000193804">
    <property type="component" value="Unassembled WGS sequence"/>
</dbReference>
<feature type="chain" id="PRO_5013095459" description="DUF4168 domain-containing protein" evidence="1">
    <location>
        <begin position="26"/>
        <end position="159"/>
    </location>
</feature>
<dbReference type="RefSeq" id="WP_085515518.1">
    <property type="nucleotide sequence ID" value="NZ_FXAW01000001.1"/>
</dbReference>
<proteinExistence type="predicted"/>
<gene>
    <name evidence="2" type="ORF">SAMN05661096_00515</name>
</gene>
<name>A0A1X7ID05_9BACT</name>
<evidence type="ECO:0008006" key="4">
    <source>
        <dbReference type="Google" id="ProtNLM"/>
    </source>
</evidence>
<dbReference type="AlphaFoldDB" id="A0A1X7ID05"/>
<accession>A0A1X7ID05</accession>
<evidence type="ECO:0000256" key="1">
    <source>
        <dbReference type="SAM" id="SignalP"/>
    </source>
</evidence>
<dbReference type="OrthoDB" id="980931at2"/>
<feature type="signal peptide" evidence="1">
    <location>
        <begin position="1"/>
        <end position="25"/>
    </location>
</feature>